<dbReference type="RefSeq" id="WP_286347305.1">
    <property type="nucleotide sequence ID" value="NZ_AP027733.1"/>
</dbReference>
<dbReference type="EMBL" id="AP027733">
    <property type="protein sequence ID" value="BDZ52456.1"/>
    <property type="molecule type" value="Genomic_DNA"/>
</dbReference>
<keyword evidence="2" id="KW-1185">Reference proteome</keyword>
<gene>
    <name evidence="1" type="ORF">GCM10025867_46970</name>
</gene>
<geneLocation type="plasmid" evidence="1 2">
    <name>pNBRC108728a</name>
</geneLocation>
<reference evidence="2" key="1">
    <citation type="journal article" date="2019" name="Int. J. Syst. Evol. Microbiol.">
        <title>The Global Catalogue of Microorganisms (GCM) 10K type strain sequencing project: providing services to taxonomists for standard genome sequencing and annotation.</title>
        <authorList>
            <consortium name="The Broad Institute Genomics Platform"/>
            <consortium name="The Broad Institute Genome Sequencing Center for Infectious Disease"/>
            <person name="Wu L."/>
            <person name="Ma J."/>
        </authorList>
    </citation>
    <scope>NUCLEOTIDE SEQUENCE [LARGE SCALE GENOMIC DNA]</scope>
    <source>
        <strain evidence="2">NBRC 108728</strain>
    </source>
</reference>
<protein>
    <submittedName>
        <fullName evidence="1">Uncharacterized protein</fullName>
    </submittedName>
</protein>
<sequence>MTNEWGWQLPATDALFQDSPYEPLENPGENIAERLIMIAHLSFNTDVWSTRIDRYWEGLVERIEGACNTNSVTEFWQRLTDEMALVPLSAGELLHEKNLLCRPSILSYPVSDFEVLNPLRSYPRDIVDRTRMWNQYRKAAKVSKLKAA</sequence>
<accession>A0ABN6Y8Y5</accession>
<evidence type="ECO:0000313" key="2">
    <source>
        <dbReference type="Proteomes" id="UP001321486"/>
    </source>
</evidence>
<organism evidence="1 2">
    <name type="scientific">Frondihabitans sucicola</name>
    <dbReference type="NCBI Taxonomy" id="1268041"/>
    <lineage>
        <taxon>Bacteria</taxon>
        <taxon>Bacillati</taxon>
        <taxon>Actinomycetota</taxon>
        <taxon>Actinomycetes</taxon>
        <taxon>Micrococcales</taxon>
        <taxon>Microbacteriaceae</taxon>
        <taxon>Frondihabitans</taxon>
    </lineage>
</organism>
<proteinExistence type="predicted"/>
<keyword evidence="1" id="KW-0614">Plasmid</keyword>
<name>A0ABN6Y8Y5_9MICO</name>
<dbReference type="Proteomes" id="UP001321486">
    <property type="component" value="Plasmid pNBRC108728a"/>
</dbReference>
<evidence type="ECO:0000313" key="1">
    <source>
        <dbReference type="EMBL" id="BDZ52456.1"/>
    </source>
</evidence>